<gene>
    <name evidence="10" type="ORF">CR205_07105</name>
</gene>
<evidence type="ECO:0000256" key="1">
    <source>
        <dbReference type="ARBA" id="ARBA00007420"/>
    </source>
</evidence>
<dbReference type="SUPFAM" id="SSF52540">
    <property type="entry name" value="P-loop containing nucleoside triphosphate hydrolases"/>
    <property type="match status" value="1"/>
</dbReference>
<proteinExistence type="inferred from homology"/>
<evidence type="ECO:0000313" key="10">
    <source>
        <dbReference type="EMBL" id="PYZ98356.1"/>
    </source>
</evidence>
<dbReference type="PANTHER" id="PTHR10513">
    <property type="entry name" value="DEOXYNUCLEOSIDE KINASE"/>
    <property type="match status" value="1"/>
</dbReference>
<evidence type="ECO:0000256" key="2">
    <source>
        <dbReference type="ARBA" id="ARBA00022679"/>
    </source>
</evidence>
<evidence type="ECO:0000256" key="6">
    <source>
        <dbReference type="PIRSR" id="PIRSR000705-1"/>
    </source>
</evidence>
<feature type="binding site" evidence="7">
    <location>
        <position position="90"/>
    </location>
    <ligand>
        <name>substrate</name>
    </ligand>
</feature>
<protein>
    <submittedName>
        <fullName evidence="10">Deoxynucleoside kinase</fullName>
    </submittedName>
</protein>
<comment type="caution">
    <text evidence="10">The sequence shown here is derived from an EMBL/GenBank/DDBJ whole genome shotgun (WGS) entry which is preliminary data.</text>
</comment>
<feature type="domain" description="Deoxynucleoside kinase" evidence="9">
    <location>
        <begin position="15"/>
        <end position="212"/>
    </location>
</feature>
<keyword evidence="4 10" id="KW-0418">Kinase</keyword>
<organism evidence="10 11">
    <name type="scientific">Alteribacter lacisalsi</name>
    <dbReference type="NCBI Taxonomy" id="2045244"/>
    <lineage>
        <taxon>Bacteria</taxon>
        <taxon>Bacillati</taxon>
        <taxon>Bacillota</taxon>
        <taxon>Bacilli</taxon>
        <taxon>Bacillales</taxon>
        <taxon>Bacillaceae</taxon>
        <taxon>Alteribacter</taxon>
    </lineage>
</organism>
<dbReference type="InterPro" id="IPR031314">
    <property type="entry name" value="DNK_dom"/>
</dbReference>
<name>A0A2W0HBZ0_9BACI</name>
<dbReference type="InterPro" id="IPR002624">
    <property type="entry name" value="DCK/DGK"/>
</dbReference>
<evidence type="ECO:0000256" key="3">
    <source>
        <dbReference type="ARBA" id="ARBA00022741"/>
    </source>
</evidence>
<evidence type="ECO:0000256" key="7">
    <source>
        <dbReference type="PIRSR" id="PIRSR000705-2"/>
    </source>
</evidence>
<dbReference type="AlphaFoldDB" id="A0A2W0HBZ0"/>
<feature type="binding site" evidence="7">
    <location>
        <position position="158"/>
    </location>
    <ligand>
        <name>substrate</name>
    </ligand>
</feature>
<keyword evidence="5 8" id="KW-0067">ATP-binding</keyword>
<dbReference type="EMBL" id="PDOF01000001">
    <property type="protein sequence ID" value="PYZ98356.1"/>
    <property type="molecule type" value="Genomic_DNA"/>
</dbReference>
<accession>A0A2W0HBZ0</accession>
<dbReference type="Proteomes" id="UP000248066">
    <property type="component" value="Unassembled WGS sequence"/>
</dbReference>
<feature type="active site" description="Proton acceptor" evidence="6">
    <location>
        <position position="89"/>
    </location>
</feature>
<evidence type="ECO:0000256" key="5">
    <source>
        <dbReference type="ARBA" id="ARBA00022840"/>
    </source>
</evidence>
<feature type="binding site" evidence="7">
    <location>
        <position position="54"/>
    </location>
    <ligand>
        <name>substrate</name>
    </ligand>
</feature>
<dbReference type="OrthoDB" id="9776634at2"/>
<evidence type="ECO:0000259" key="9">
    <source>
        <dbReference type="Pfam" id="PF01712"/>
    </source>
</evidence>
<sequence length="231" mass="26896">MTNDISGIPENALVTLAGTVGVGKSTLTRTLAETLCFQASFEKVDGNPYLEDYYDDFKTWSFHLQIYFLAERFKQQKQMHETGSGYVQDRSIYEDVGIFAKMQHDNGNMKKRDFDTYHSLFDAMVMSPYFPKPDVLIYIDGDLDKILERVGRRGRQMETKTPRAFWADLHERYREWIRQFDVCPVLHLDIEAYDCRDPRSIKRITDGISQLINNKDLNYLKLSPAQPVKNA</sequence>
<dbReference type="GO" id="GO:0005524">
    <property type="term" value="F:ATP binding"/>
    <property type="evidence" value="ECO:0007669"/>
    <property type="project" value="UniProtKB-KW"/>
</dbReference>
<dbReference type="PIRSF" id="PIRSF000705">
    <property type="entry name" value="DNK"/>
    <property type="match status" value="1"/>
</dbReference>
<feature type="binding site" evidence="7">
    <location>
        <position position="65"/>
    </location>
    <ligand>
        <name>substrate</name>
    </ligand>
</feature>
<reference evidence="10 11" key="1">
    <citation type="submission" date="2017-10" db="EMBL/GenBank/DDBJ databases">
        <title>Bacillus sp. nov., a halophilic bacterium isolated from a Yangshapao Lake.</title>
        <authorList>
            <person name="Wang H."/>
        </authorList>
    </citation>
    <scope>NUCLEOTIDE SEQUENCE [LARGE SCALE GENOMIC DNA]</scope>
    <source>
        <strain evidence="10 11">YSP-3</strain>
    </source>
</reference>
<dbReference type="InterPro" id="IPR050566">
    <property type="entry name" value="Deoxyribonucleoside_kinase"/>
</dbReference>
<feature type="binding site" evidence="8">
    <location>
        <begin position="149"/>
        <end position="153"/>
    </location>
    <ligand>
        <name>ATP</name>
        <dbReference type="ChEBI" id="CHEBI:30616"/>
    </ligand>
</feature>
<comment type="similarity">
    <text evidence="1">Belongs to the DCK/DGK family.</text>
</comment>
<feature type="binding site" evidence="8">
    <location>
        <begin position="18"/>
        <end position="26"/>
    </location>
    <ligand>
        <name>ATP</name>
        <dbReference type="ChEBI" id="CHEBI:30616"/>
    </ligand>
</feature>
<dbReference type="Gene3D" id="3.40.50.300">
    <property type="entry name" value="P-loop containing nucleotide triphosphate hydrolases"/>
    <property type="match status" value="1"/>
</dbReference>
<keyword evidence="11" id="KW-1185">Reference proteome</keyword>
<evidence type="ECO:0000313" key="11">
    <source>
        <dbReference type="Proteomes" id="UP000248066"/>
    </source>
</evidence>
<feature type="binding site" evidence="7">
    <location>
        <position position="42"/>
    </location>
    <ligand>
        <name>substrate</name>
    </ligand>
</feature>
<dbReference type="CDD" id="cd01673">
    <property type="entry name" value="dNK"/>
    <property type="match status" value="1"/>
</dbReference>
<feature type="binding site" evidence="7">
    <location>
        <position position="95"/>
    </location>
    <ligand>
        <name>substrate</name>
    </ligand>
</feature>
<dbReference type="GO" id="GO:0005737">
    <property type="term" value="C:cytoplasm"/>
    <property type="evidence" value="ECO:0007669"/>
    <property type="project" value="TreeGrafter"/>
</dbReference>
<dbReference type="RefSeq" id="WP_110518229.1">
    <property type="nucleotide sequence ID" value="NZ_PDOF01000001.1"/>
</dbReference>
<dbReference type="Pfam" id="PF01712">
    <property type="entry name" value="dNK"/>
    <property type="match status" value="1"/>
</dbReference>
<evidence type="ECO:0000256" key="8">
    <source>
        <dbReference type="PIRSR" id="PIRSR000705-3"/>
    </source>
</evidence>
<dbReference type="GO" id="GO:0019136">
    <property type="term" value="F:deoxynucleoside kinase activity"/>
    <property type="evidence" value="ECO:0007669"/>
    <property type="project" value="InterPro"/>
</dbReference>
<dbReference type="InterPro" id="IPR027417">
    <property type="entry name" value="P-loop_NTPase"/>
</dbReference>
<keyword evidence="2" id="KW-0808">Transferase</keyword>
<keyword evidence="3 8" id="KW-0547">Nucleotide-binding</keyword>
<dbReference type="PANTHER" id="PTHR10513:SF35">
    <property type="entry name" value="DEOXYADENOSINE KINASE"/>
    <property type="match status" value="1"/>
</dbReference>
<evidence type="ECO:0000256" key="4">
    <source>
        <dbReference type="ARBA" id="ARBA00022777"/>
    </source>
</evidence>
<dbReference type="FunFam" id="3.40.50.300:FF:000659">
    <property type="entry name" value="Deoxyguanosine kinase"/>
    <property type="match status" value="1"/>
</dbReference>